<comment type="caution">
    <text evidence="1">The sequence shown here is derived from an EMBL/GenBank/DDBJ whole genome shotgun (WGS) entry which is preliminary data.</text>
</comment>
<dbReference type="EMBL" id="ANOF01000152">
    <property type="protein sequence ID" value="EMI24677.1"/>
    <property type="molecule type" value="Genomic_DNA"/>
</dbReference>
<accession>M5SAI7</accession>
<dbReference type="PATRIC" id="fig|1263868.3.peg.5122"/>
<dbReference type="Proteomes" id="UP000011996">
    <property type="component" value="Unassembled WGS sequence"/>
</dbReference>
<gene>
    <name evidence="1" type="ORF">RESH_04724</name>
</gene>
<organism evidence="1 2">
    <name type="scientific">Rhodopirellula europaea SH398</name>
    <dbReference type="NCBI Taxonomy" id="1263868"/>
    <lineage>
        <taxon>Bacteria</taxon>
        <taxon>Pseudomonadati</taxon>
        <taxon>Planctomycetota</taxon>
        <taxon>Planctomycetia</taxon>
        <taxon>Pirellulales</taxon>
        <taxon>Pirellulaceae</taxon>
        <taxon>Rhodopirellula</taxon>
    </lineage>
</organism>
<evidence type="ECO:0000313" key="1">
    <source>
        <dbReference type="EMBL" id="EMI24677.1"/>
    </source>
</evidence>
<protein>
    <submittedName>
        <fullName evidence="1">Uncharacterized protein</fullName>
    </submittedName>
</protein>
<proteinExistence type="predicted"/>
<reference evidence="1 2" key="1">
    <citation type="journal article" date="2013" name="Mar. Genomics">
        <title>Expression of sulfatases in Rhodopirellula baltica and the diversity of sulfatases in the genus Rhodopirellula.</title>
        <authorList>
            <person name="Wegner C.E."/>
            <person name="Richter-Heitmann T."/>
            <person name="Klindworth A."/>
            <person name="Klockow C."/>
            <person name="Richter M."/>
            <person name="Achstetter T."/>
            <person name="Glockner F.O."/>
            <person name="Harder J."/>
        </authorList>
    </citation>
    <scope>NUCLEOTIDE SEQUENCE [LARGE SCALE GENOMIC DNA]</scope>
    <source>
        <strain evidence="1 2">SH398</strain>
    </source>
</reference>
<dbReference type="AlphaFoldDB" id="M5SAI7"/>
<name>M5SAI7_9BACT</name>
<sequence length="42" mass="4514">MTSTGISIYDYGEQCDAPKSRFGRFLTVSFLAATPVIAVATQ</sequence>
<evidence type="ECO:0000313" key="2">
    <source>
        <dbReference type="Proteomes" id="UP000011996"/>
    </source>
</evidence>